<dbReference type="Proteomes" id="UP000887572">
    <property type="component" value="Unplaced"/>
</dbReference>
<evidence type="ECO:0000313" key="1">
    <source>
        <dbReference type="Proteomes" id="UP000887572"/>
    </source>
</evidence>
<name>A0A914GS81_GLORO</name>
<evidence type="ECO:0000313" key="2">
    <source>
        <dbReference type="WBParaSite" id="Gr19_v10_g10813.t1"/>
    </source>
</evidence>
<dbReference type="WBParaSite" id="Gr19_v10_g10813.t1">
    <property type="protein sequence ID" value="Gr19_v10_g10813.t1"/>
    <property type="gene ID" value="Gr19_v10_g10813"/>
</dbReference>
<reference evidence="2" key="1">
    <citation type="submission" date="2022-11" db="UniProtKB">
        <authorList>
            <consortium name="WormBaseParasite"/>
        </authorList>
    </citation>
    <scope>IDENTIFICATION</scope>
</reference>
<dbReference type="AlphaFoldDB" id="A0A914GS81"/>
<accession>A0A914GS81</accession>
<proteinExistence type="predicted"/>
<keyword evidence="1" id="KW-1185">Reference proteome</keyword>
<sequence>MNRQQPLWICNKTKKHGGKQPTKGFYVGRFFEGAHISPNQIFAFTTTGAVEPEHQDLAPTDLYFSHICDF</sequence>
<protein>
    <submittedName>
        <fullName evidence="2">Uncharacterized protein</fullName>
    </submittedName>
</protein>
<organism evidence="1 2">
    <name type="scientific">Globodera rostochiensis</name>
    <name type="common">Golden nematode worm</name>
    <name type="synonym">Heterodera rostochiensis</name>
    <dbReference type="NCBI Taxonomy" id="31243"/>
    <lineage>
        <taxon>Eukaryota</taxon>
        <taxon>Metazoa</taxon>
        <taxon>Ecdysozoa</taxon>
        <taxon>Nematoda</taxon>
        <taxon>Chromadorea</taxon>
        <taxon>Rhabditida</taxon>
        <taxon>Tylenchina</taxon>
        <taxon>Tylenchomorpha</taxon>
        <taxon>Tylenchoidea</taxon>
        <taxon>Heteroderidae</taxon>
        <taxon>Heteroderinae</taxon>
        <taxon>Globodera</taxon>
    </lineage>
</organism>